<reference evidence="2 3" key="1">
    <citation type="journal article" date="2018" name="Sci. Rep.">
        <title>Genomic signatures of local adaptation to the degree of environmental predictability in rotifers.</title>
        <authorList>
            <person name="Franch-Gras L."/>
            <person name="Hahn C."/>
            <person name="Garcia-Roger E.M."/>
            <person name="Carmona M.J."/>
            <person name="Serra M."/>
            <person name="Gomez A."/>
        </authorList>
    </citation>
    <scope>NUCLEOTIDE SEQUENCE [LARGE SCALE GENOMIC DNA]</scope>
    <source>
        <strain evidence="2">HYR1</strain>
    </source>
</reference>
<keyword evidence="1" id="KW-1133">Transmembrane helix</keyword>
<comment type="caution">
    <text evidence="2">The sequence shown here is derived from an EMBL/GenBank/DDBJ whole genome shotgun (WGS) entry which is preliminary data.</text>
</comment>
<keyword evidence="3" id="KW-1185">Reference proteome</keyword>
<protein>
    <recommendedName>
        <fullName evidence="4">Transmembrane protein</fullName>
    </recommendedName>
</protein>
<evidence type="ECO:0000313" key="2">
    <source>
        <dbReference type="EMBL" id="RNA29886.1"/>
    </source>
</evidence>
<dbReference type="AlphaFoldDB" id="A0A3M7S259"/>
<dbReference type="EMBL" id="REGN01002157">
    <property type="protein sequence ID" value="RNA29886.1"/>
    <property type="molecule type" value="Genomic_DNA"/>
</dbReference>
<sequence length="120" mass="13595">MDMFKCLTNIQSWQHKPKSFEAVGFTVLGVIVLGVGLTNVATDCPSKRFKSLCLDFKTESVVSFGLETSCSKLFDSYLLSHSLVFSYQGDKIFSKLKIEKSKFVCYINLKSNNNFLQDRN</sequence>
<evidence type="ECO:0000256" key="1">
    <source>
        <dbReference type="SAM" id="Phobius"/>
    </source>
</evidence>
<name>A0A3M7S259_BRAPC</name>
<proteinExistence type="predicted"/>
<gene>
    <name evidence="2" type="ORF">BpHYR1_029483</name>
</gene>
<accession>A0A3M7S259</accession>
<dbReference type="Proteomes" id="UP000276133">
    <property type="component" value="Unassembled WGS sequence"/>
</dbReference>
<evidence type="ECO:0008006" key="4">
    <source>
        <dbReference type="Google" id="ProtNLM"/>
    </source>
</evidence>
<organism evidence="2 3">
    <name type="scientific">Brachionus plicatilis</name>
    <name type="common">Marine rotifer</name>
    <name type="synonym">Brachionus muelleri</name>
    <dbReference type="NCBI Taxonomy" id="10195"/>
    <lineage>
        <taxon>Eukaryota</taxon>
        <taxon>Metazoa</taxon>
        <taxon>Spiralia</taxon>
        <taxon>Gnathifera</taxon>
        <taxon>Rotifera</taxon>
        <taxon>Eurotatoria</taxon>
        <taxon>Monogononta</taxon>
        <taxon>Pseudotrocha</taxon>
        <taxon>Ploima</taxon>
        <taxon>Brachionidae</taxon>
        <taxon>Brachionus</taxon>
    </lineage>
</organism>
<keyword evidence="1" id="KW-0472">Membrane</keyword>
<keyword evidence="1" id="KW-0812">Transmembrane</keyword>
<feature type="transmembrane region" description="Helical" evidence="1">
    <location>
        <begin position="22"/>
        <end position="41"/>
    </location>
</feature>
<evidence type="ECO:0000313" key="3">
    <source>
        <dbReference type="Proteomes" id="UP000276133"/>
    </source>
</evidence>